<proteinExistence type="predicted"/>
<dbReference type="PROSITE" id="PS51340">
    <property type="entry name" value="MOSC"/>
    <property type="match status" value="1"/>
</dbReference>
<dbReference type="Proteomes" id="UP001595699">
    <property type="component" value="Unassembled WGS sequence"/>
</dbReference>
<gene>
    <name evidence="2" type="ORF">ACFOUW_05810</name>
</gene>
<dbReference type="SUPFAM" id="SSF141673">
    <property type="entry name" value="MOSC N-terminal domain-like"/>
    <property type="match status" value="1"/>
</dbReference>
<dbReference type="EMBL" id="JBHRZH010000005">
    <property type="protein sequence ID" value="MFC3760344.1"/>
    <property type="molecule type" value="Genomic_DNA"/>
</dbReference>
<sequence length="264" mass="29432">MRVASLFVHPVKGCRAVPVNAMRVERWGAVGDRCWMVVDEGGRFQTQREVPALATVVANLTDDGLELDAPGMERIAVKAPEPGTKLTDVRVWKADFQAVEASTDGHEWFSDFLGIKARLVWLDDPNRRPPREDDGARATFSDGYPLLATNEASLDDLNRRLEAEGEDKLLMNRFRPNLVIDGAEQWAEDHWTTLRLPDIELTNAKPCGRCVVTTTDQETGERRGKQPLKILAKFRLVNQKMLFGVNLTLTEPGSIKVGDEISPG</sequence>
<dbReference type="InterPro" id="IPR005302">
    <property type="entry name" value="MoCF_Sase_C"/>
</dbReference>
<evidence type="ECO:0000313" key="3">
    <source>
        <dbReference type="Proteomes" id="UP001595699"/>
    </source>
</evidence>
<reference evidence="3" key="1">
    <citation type="journal article" date="2019" name="Int. J. Syst. Evol. Microbiol.">
        <title>The Global Catalogue of Microorganisms (GCM) 10K type strain sequencing project: providing services to taxonomists for standard genome sequencing and annotation.</title>
        <authorList>
            <consortium name="The Broad Institute Genomics Platform"/>
            <consortium name="The Broad Institute Genome Sequencing Center for Infectious Disease"/>
            <person name="Wu L."/>
            <person name="Ma J."/>
        </authorList>
    </citation>
    <scope>NUCLEOTIDE SEQUENCE [LARGE SCALE GENOMIC DNA]</scope>
    <source>
        <strain evidence="3">CGMCC 4.7241</strain>
    </source>
</reference>
<keyword evidence="3" id="KW-1185">Reference proteome</keyword>
<organism evidence="2 3">
    <name type="scientific">Tenggerimyces flavus</name>
    <dbReference type="NCBI Taxonomy" id="1708749"/>
    <lineage>
        <taxon>Bacteria</taxon>
        <taxon>Bacillati</taxon>
        <taxon>Actinomycetota</taxon>
        <taxon>Actinomycetes</taxon>
        <taxon>Propionibacteriales</taxon>
        <taxon>Nocardioidaceae</taxon>
        <taxon>Tenggerimyces</taxon>
    </lineage>
</organism>
<comment type="caution">
    <text evidence="2">The sequence shown here is derived from an EMBL/GenBank/DDBJ whole genome shotgun (WGS) entry which is preliminary data.</text>
</comment>
<evidence type="ECO:0000259" key="1">
    <source>
        <dbReference type="PROSITE" id="PS51340"/>
    </source>
</evidence>
<name>A0ABV7Y8H0_9ACTN</name>
<dbReference type="Pfam" id="PF03476">
    <property type="entry name" value="MOSC_N"/>
    <property type="match status" value="1"/>
</dbReference>
<dbReference type="RefSeq" id="WP_205122604.1">
    <property type="nucleotide sequence ID" value="NZ_JAFBCM010000001.1"/>
</dbReference>
<dbReference type="SUPFAM" id="SSF50800">
    <property type="entry name" value="PK beta-barrel domain-like"/>
    <property type="match status" value="1"/>
</dbReference>
<dbReference type="InterPro" id="IPR005303">
    <property type="entry name" value="MOCOS_middle"/>
</dbReference>
<evidence type="ECO:0000313" key="2">
    <source>
        <dbReference type="EMBL" id="MFC3760344.1"/>
    </source>
</evidence>
<dbReference type="InterPro" id="IPR011037">
    <property type="entry name" value="Pyrv_Knase-like_insert_dom_sf"/>
</dbReference>
<dbReference type="PANTHER" id="PTHR14237">
    <property type="entry name" value="MOLYBDOPTERIN COFACTOR SULFURASE MOSC"/>
    <property type="match status" value="1"/>
</dbReference>
<dbReference type="PANTHER" id="PTHR14237:SF19">
    <property type="entry name" value="MITOCHONDRIAL AMIDOXIME REDUCING COMPONENT 1"/>
    <property type="match status" value="1"/>
</dbReference>
<protein>
    <submittedName>
        <fullName evidence="2">MOSC domain-containing protein</fullName>
    </submittedName>
</protein>
<dbReference type="Pfam" id="PF03473">
    <property type="entry name" value="MOSC"/>
    <property type="match status" value="1"/>
</dbReference>
<accession>A0ABV7Y8H0</accession>
<feature type="domain" description="MOSC" evidence="1">
    <location>
        <begin position="117"/>
        <end position="264"/>
    </location>
</feature>